<dbReference type="EMBL" id="CP022743">
    <property type="protein sequence ID" value="ASU36376.1"/>
    <property type="molecule type" value="Genomic_DNA"/>
</dbReference>
<sequence>MKKVVKTDQPAKAEIISEVRVNQNSSQKTYLQHKAFDHSHGRVNKTPFGINHEPGCF</sequence>
<accession>A0A223P2T2</accession>
<organism evidence="1 2">
    <name type="scientific">Mucilaginibacter xinganensis</name>
    <dbReference type="NCBI Taxonomy" id="1234841"/>
    <lineage>
        <taxon>Bacteria</taxon>
        <taxon>Pseudomonadati</taxon>
        <taxon>Bacteroidota</taxon>
        <taxon>Sphingobacteriia</taxon>
        <taxon>Sphingobacteriales</taxon>
        <taxon>Sphingobacteriaceae</taxon>
        <taxon>Mucilaginibacter</taxon>
    </lineage>
</organism>
<dbReference type="AlphaFoldDB" id="A0A223P2T2"/>
<name>A0A223P2T2_9SPHI</name>
<reference evidence="1 2" key="1">
    <citation type="submission" date="2017-08" db="EMBL/GenBank/DDBJ databases">
        <title>Complete genome sequence of Mucilaginibacter sp. strain BJC16-A31.</title>
        <authorList>
            <consortium name="Henan University of Science and Technology"/>
            <person name="You X."/>
        </authorList>
    </citation>
    <scope>NUCLEOTIDE SEQUENCE [LARGE SCALE GENOMIC DNA]</scope>
    <source>
        <strain evidence="1 2">BJC16-A31</strain>
    </source>
</reference>
<dbReference type="OrthoDB" id="798121at2"/>
<gene>
    <name evidence="1" type="ORF">MuYL_4491</name>
</gene>
<keyword evidence="2" id="KW-1185">Reference proteome</keyword>
<evidence type="ECO:0000313" key="1">
    <source>
        <dbReference type="EMBL" id="ASU36376.1"/>
    </source>
</evidence>
<evidence type="ECO:0000313" key="2">
    <source>
        <dbReference type="Proteomes" id="UP000215002"/>
    </source>
</evidence>
<dbReference type="Proteomes" id="UP000215002">
    <property type="component" value="Chromosome"/>
</dbReference>
<protein>
    <submittedName>
        <fullName evidence="1">Uncharacterized protein</fullName>
    </submittedName>
</protein>
<proteinExistence type="predicted"/>
<dbReference type="RefSeq" id="WP_157741021.1">
    <property type="nucleotide sequence ID" value="NZ_CP022743.1"/>
</dbReference>
<dbReference type="KEGG" id="muc:MuYL_4491"/>